<keyword evidence="4 5" id="KW-0472">Membrane</keyword>
<sequence>MSRDLRAHLDEQPMTRFQWSVVGICMVLNMIDGFDVLVMAFTASAVSSHWKLSGSELGFLLSAGLFGMAAGSLLLAPWADRLGRRPLILACLAISGVGMLASAWSQTPLQLAALRVVTGLGVGGILACSNVIASEYASQRWRSLAVTLQSTGYALGASIGGSIAVWLLAHHGWRSVFMFGGCTTLAVLVVAWLALPESLDFLLARRPEGALQRLNRLMRKLGLPDLAQLPGPVQSVSQPGAAARARGPLQLFSPGLRRPTVLVWLSFFSVMFGFYFVMSWTPKLLAASGLTAEQGVTSGVLLSLGGILGATLLGLLAARFAVHRALAVFMLITAVLLCFLVGSSGALWVSYALAFLIGVFVNGCVAGLYAIAPVVYGSDVRATGVGWGIGVGRMGAIVSPLVAGGLLDAAWSPSQLYVGYGAAFVFAAAIVWMHRIPGPAAGRSQSGGATAAAH</sequence>
<feature type="transmembrane region" description="Helical" evidence="5">
    <location>
        <begin position="175"/>
        <end position="195"/>
    </location>
</feature>
<evidence type="ECO:0000256" key="3">
    <source>
        <dbReference type="ARBA" id="ARBA00022989"/>
    </source>
</evidence>
<dbReference type="PANTHER" id="PTHR23508:SF10">
    <property type="entry name" value="CARBOXYLIC ACID TRANSPORTER PROTEIN HOMOLOG"/>
    <property type="match status" value="1"/>
</dbReference>
<dbReference type="RefSeq" id="WP_066476046.1">
    <property type="nucleotide sequence ID" value="NZ_BCNT01000005.1"/>
</dbReference>
<proteinExistence type="predicted"/>
<dbReference type="PANTHER" id="PTHR23508">
    <property type="entry name" value="CARBOXYLIC ACID TRANSPORTER PROTEIN HOMOLOG"/>
    <property type="match status" value="1"/>
</dbReference>
<feature type="transmembrane region" description="Helical" evidence="5">
    <location>
        <begin position="87"/>
        <end position="106"/>
    </location>
</feature>
<evidence type="ECO:0000256" key="4">
    <source>
        <dbReference type="ARBA" id="ARBA00023136"/>
    </source>
</evidence>
<evidence type="ECO:0000256" key="1">
    <source>
        <dbReference type="ARBA" id="ARBA00004141"/>
    </source>
</evidence>
<dbReference type="InterPro" id="IPR020846">
    <property type="entry name" value="MFS_dom"/>
</dbReference>
<organism evidence="7 8">
    <name type="scientific">Comamonas terrae</name>
    <dbReference type="NCBI Taxonomy" id="673548"/>
    <lineage>
        <taxon>Bacteria</taxon>
        <taxon>Pseudomonadati</taxon>
        <taxon>Pseudomonadota</taxon>
        <taxon>Betaproteobacteria</taxon>
        <taxon>Burkholderiales</taxon>
        <taxon>Comamonadaceae</taxon>
        <taxon>Comamonas</taxon>
    </lineage>
</organism>
<evidence type="ECO:0000256" key="5">
    <source>
        <dbReference type="SAM" id="Phobius"/>
    </source>
</evidence>
<feature type="transmembrane region" description="Helical" evidence="5">
    <location>
        <begin position="57"/>
        <end position="75"/>
    </location>
</feature>
<dbReference type="CDD" id="cd17365">
    <property type="entry name" value="MFS_PcaK_like"/>
    <property type="match status" value="1"/>
</dbReference>
<dbReference type="PROSITE" id="PS50850">
    <property type="entry name" value="MFS"/>
    <property type="match status" value="1"/>
</dbReference>
<dbReference type="Pfam" id="PF07690">
    <property type="entry name" value="MFS_1"/>
    <property type="match status" value="1"/>
</dbReference>
<feature type="transmembrane region" description="Helical" evidence="5">
    <location>
        <begin position="144"/>
        <end position="169"/>
    </location>
</feature>
<dbReference type="InterPro" id="IPR005829">
    <property type="entry name" value="Sugar_transporter_CS"/>
</dbReference>
<keyword evidence="3 5" id="KW-1133">Transmembrane helix</keyword>
<comment type="caution">
    <text evidence="7">The sequence shown here is derived from an EMBL/GenBank/DDBJ whole genome shotgun (WGS) entry which is preliminary data.</text>
</comment>
<dbReference type="InterPro" id="IPR011701">
    <property type="entry name" value="MFS"/>
</dbReference>
<feature type="transmembrane region" description="Helical" evidence="5">
    <location>
        <begin position="21"/>
        <end position="45"/>
    </location>
</feature>
<evidence type="ECO:0000259" key="6">
    <source>
        <dbReference type="PROSITE" id="PS50850"/>
    </source>
</evidence>
<name>A0ABW5UQI9_9BURK</name>
<gene>
    <name evidence="7" type="ORF">ACFSW6_11455</name>
</gene>
<comment type="subcellular location">
    <subcellularLocation>
        <location evidence="1">Membrane</location>
        <topology evidence="1">Multi-pass membrane protein</topology>
    </subcellularLocation>
</comment>
<reference evidence="8" key="1">
    <citation type="journal article" date="2019" name="Int. J. Syst. Evol. Microbiol.">
        <title>The Global Catalogue of Microorganisms (GCM) 10K type strain sequencing project: providing services to taxonomists for standard genome sequencing and annotation.</title>
        <authorList>
            <consortium name="The Broad Institute Genomics Platform"/>
            <consortium name="The Broad Institute Genome Sequencing Center for Infectious Disease"/>
            <person name="Wu L."/>
            <person name="Ma J."/>
        </authorList>
    </citation>
    <scope>NUCLEOTIDE SEQUENCE [LARGE SCALE GENOMIC DNA]</scope>
    <source>
        <strain evidence="8">TISTR 1906</strain>
    </source>
</reference>
<feature type="transmembrane region" description="Helical" evidence="5">
    <location>
        <begin position="348"/>
        <end position="372"/>
    </location>
</feature>
<dbReference type="Proteomes" id="UP001597463">
    <property type="component" value="Unassembled WGS sequence"/>
</dbReference>
<feature type="transmembrane region" description="Helical" evidence="5">
    <location>
        <begin position="112"/>
        <end position="132"/>
    </location>
</feature>
<feature type="transmembrane region" description="Helical" evidence="5">
    <location>
        <begin position="325"/>
        <end position="342"/>
    </location>
</feature>
<evidence type="ECO:0000313" key="8">
    <source>
        <dbReference type="Proteomes" id="UP001597463"/>
    </source>
</evidence>
<feature type="transmembrane region" description="Helical" evidence="5">
    <location>
        <begin position="384"/>
        <end position="403"/>
    </location>
</feature>
<keyword evidence="8" id="KW-1185">Reference proteome</keyword>
<dbReference type="Gene3D" id="1.20.1250.20">
    <property type="entry name" value="MFS general substrate transporter like domains"/>
    <property type="match status" value="1"/>
</dbReference>
<feature type="domain" description="Major facilitator superfamily (MFS) profile" evidence="6">
    <location>
        <begin position="21"/>
        <end position="439"/>
    </location>
</feature>
<dbReference type="EMBL" id="JBHUMV010000005">
    <property type="protein sequence ID" value="MFD2754705.1"/>
    <property type="molecule type" value="Genomic_DNA"/>
</dbReference>
<protein>
    <submittedName>
        <fullName evidence="7">MFS transporter</fullName>
    </submittedName>
</protein>
<feature type="transmembrane region" description="Helical" evidence="5">
    <location>
        <begin position="261"/>
        <end position="280"/>
    </location>
</feature>
<dbReference type="InterPro" id="IPR036259">
    <property type="entry name" value="MFS_trans_sf"/>
</dbReference>
<feature type="transmembrane region" description="Helical" evidence="5">
    <location>
        <begin position="300"/>
        <end position="318"/>
    </location>
</feature>
<evidence type="ECO:0000313" key="7">
    <source>
        <dbReference type="EMBL" id="MFD2754705.1"/>
    </source>
</evidence>
<dbReference type="SUPFAM" id="SSF103473">
    <property type="entry name" value="MFS general substrate transporter"/>
    <property type="match status" value="1"/>
</dbReference>
<accession>A0ABW5UQI9</accession>
<dbReference type="PROSITE" id="PS00217">
    <property type="entry name" value="SUGAR_TRANSPORT_2"/>
    <property type="match status" value="1"/>
</dbReference>
<dbReference type="PROSITE" id="PS00216">
    <property type="entry name" value="SUGAR_TRANSPORT_1"/>
    <property type="match status" value="1"/>
</dbReference>
<evidence type="ECO:0000256" key="2">
    <source>
        <dbReference type="ARBA" id="ARBA00022692"/>
    </source>
</evidence>
<keyword evidence="2 5" id="KW-0812">Transmembrane</keyword>
<feature type="transmembrane region" description="Helical" evidence="5">
    <location>
        <begin position="415"/>
        <end position="433"/>
    </location>
</feature>